<evidence type="ECO:0000313" key="2">
    <source>
        <dbReference type="EMBL" id="VFB17483.1"/>
    </source>
</evidence>
<evidence type="ECO:0000256" key="1">
    <source>
        <dbReference type="SAM" id="MobiDB-lite"/>
    </source>
</evidence>
<evidence type="ECO:0000313" key="3">
    <source>
        <dbReference type="Proteomes" id="UP000330809"/>
    </source>
</evidence>
<dbReference type="EMBL" id="CAACYJ010000001">
    <property type="protein sequence ID" value="VFB17483.1"/>
    <property type="molecule type" value="Genomic_DNA"/>
</dbReference>
<organism evidence="2 3">
    <name type="scientific">Pseudomonas fragi</name>
    <dbReference type="NCBI Taxonomy" id="296"/>
    <lineage>
        <taxon>Bacteria</taxon>
        <taxon>Pseudomonadati</taxon>
        <taxon>Pseudomonadota</taxon>
        <taxon>Gammaproteobacteria</taxon>
        <taxon>Pseudomonadales</taxon>
        <taxon>Pseudomonadaceae</taxon>
        <taxon>Pseudomonas</taxon>
    </lineage>
</organism>
<protein>
    <submittedName>
        <fullName evidence="2">2,3-diketo-5-methylthio-1-phosphopentane phosphatase</fullName>
        <ecNumber evidence="2">3.1.3.77</ecNumber>
    </submittedName>
</protein>
<dbReference type="GO" id="GO:0043874">
    <property type="term" value="F:acireductone synthase activity"/>
    <property type="evidence" value="ECO:0007669"/>
    <property type="project" value="UniProtKB-EC"/>
</dbReference>
<gene>
    <name evidence="2" type="primary">mtnC</name>
    <name evidence="2" type="ORF">NCTC10754_00001</name>
</gene>
<reference evidence="2 3" key="1">
    <citation type="submission" date="2019-02" db="EMBL/GenBank/DDBJ databases">
        <authorList>
            <consortium name="Pathogen Informatics"/>
        </authorList>
    </citation>
    <scope>NUCLEOTIDE SEQUENCE [LARGE SCALE GENOMIC DNA]</scope>
    <source>
        <strain evidence="2 3">3012STDY7103891</strain>
    </source>
</reference>
<dbReference type="SUPFAM" id="SSF56784">
    <property type="entry name" value="HAD-like"/>
    <property type="match status" value="1"/>
</dbReference>
<keyword evidence="2" id="KW-0378">Hydrolase</keyword>
<dbReference type="AlphaFoldDB" id="A0A449IDG1"/>
<dbReference type="EC" id="3.1.3.77" evidence="2"/>
<proteinExistence type="predicted"/>
<accession>A0A449IDG1</accession>
<dbReference type="Proteomes" id="UP000330809">
    <property type="component" value="Unassembled WGS sequence"/>
</dbReference>
<sequence>MPIKAILTDIEGTTSAVSFVFDVLFPYAAKHLPGFVPSMPKTLKWPCSWAQYAWIAASLRPMSSGSSRSSSNGWPKTARPHHSRPCKG</sequence>
<feature type="compositionally biased region" description="Basic residues" evidence="1">
    <location>
        <begin position="78"/>
        <end position="88"/>
    </location>
</feature>
<name>A0A449IDG1_PSEFR</name>
<feature type="region of interest" description="Disordered" evidence="1">
    <location>
        <begin position="62"/>
        <end position="88"/>
    </location>
</feature>
<dbReference type="InterPro" id="IPR036412">
    <property type="entry name" value="HAD-like_sf"/>
</dbReference>